<dbReference type="AlphaFoldDB" id="A0A1X1G4G5"/>
<organism evidence="1 2">
    <name type="scientific">Streptococcus oralis subsp. tigurinus</name>
    <dbReference type="NCBI Taxonomy" id="1077464"/>
    <lineage>
        <taxon>Bacteria</taxon>
        <taxon>Bacillati</taxon>
        <taxon>Bacillota</taxon>
        <taxon>Bacilli</taxon>
        <taxon>Lactobacillales</taxon>
        <taxon>Streptococcaceae</taxon>
        <taxon>Streptococcus</taxon>
    </lineage>
</organism>
<reference evidence="1 2" key="1">
    <citation type="journal article" date="2016" name="Eur. J. Clin. Microbiol. Infect. Dis.">
        <title>Whole genome sequencing as a tool for phylogenetic analysis of clinical strains of Mitis group streptococci.</title>
        <authorList>
            <person name="Rasmussen L.H."/>
            <person name="Dargis R."/>
            <person name="Hojholt K."/>
            <person name="Christensen J.J."/>
            <person name="Skovgaard O."/>
            <person name="Justesen U.S."/>
            <person name="Rosenvinge F.S."/>
            <person name="Moser C."/>
            <person name="Lukjancenko O."/>
            <person name="Rasmussen S."/>
            <person name="Nielsen X.C."/>
        </authorList>
    </citation>
    <scope>NUCLEOTIDE SEQUENCE [LARGE SCALE GENOMIC DNA]</scope>
    <source>
        <strain evidence="1 2">B_003802_10</strain>
    </source>
</reference>
<proteinExistence type="predicted"/>
<gene>
    <name evidence="1" type="ORF">B7727_07210</name>
</gene>
<evidence type="ECO:0000313" key="1">
    <source>
        <dbReference type="EMBL" id="ORO41613.1"/>
    </source>
</evidence>
<sequence length="64" mass="7383">MECLLKRQRKALNLRVSKKRGPMVVRGLYSSKLKAVPHPYQKLVPLNALLPVALRYPLNIYILL</sequence>
<evidence type="ECO:0000313" key="2">
    <source>
        <dbReference type="Proteomes" id="UP000193958"/>
    </source>
</evidence>
<accession>A0A1X1G4G5</accession>
<protein>
    <submittedName>
        <fullName evidence="1">Uncharacterized protein</fullName>
    </submittedName>
</protein>
<name>A0A1X1G4G5_STROR</name>
<dbReference type="EMBL" id="NCUE01000019">
    <property type="protein sequence ID" value="ORO41613.1"/>
    <property type="molecule type" value="Genomic_DNA"/>
</dbReference>
<dbReference type="Proteomes" id="UP000193958">
    <property type="component" value="Unassembled WGS sequence"/>
</dbReference>
<comment type="caution">
    <text evidence="1">The sequence shown here is derived from an EMBL/GenBank/DDBJ whole genome shotgun (WGS) entry which is preliminary data.</text>
</comment>